<dbReference type="GeneID" id="55536678"/>
<dbReference type="Proteomes" id="UP000236649">
    <property type="component" value="Chromosome 5"/>
</dbReference>
<reference evidence="1 2" key="1">
    <citation type="submission" date="2018-01" db="EMBL/GenBank/DDBJ databases">
        <title>Species boundaries and ecological features among Paraburkholderia terrae DSMZ17804T, P. hospita DSMZ17164T and P. caribensis DSMZ13236T.</title>
        <authorList>
            <person name="Pratama A.A."/>
        </authorList>
    </citation>
    <scope>NUCLEOTIDE SEQUENCE [LARGE SCALE GENOMIC DNA]</scope>
    <source>
        <strain evidence="1 2">DSM 17164</strain>
    </source>
</reference>
<gene>
    <name evidence="1" type="ORF">C2L64_51740</name>
</gene>
<accession>A0AAN1MRA2</accession>
<dbReference type="RefSeq" id="WP_090839217.1">
    <property type="nucleotide sequence ID" value="NZ_CADFGJ010000088.1"/>
</dbReference>
<protein>
    <submittedName>
        <fullName evidence="1">Uncharacterized protein</fullName>
    </submittedName>
</protein>
<organism evidence="1 2">
    <name type="scientific">Paraburkholderia hospita</name>
    <dbReference type="NCBI Taxonomy" id="169430"/>
    <lineage>
        <taxon>Bacteria</taxon>
        <taxon>Pseudomonadati</taxon>
        <taxon>Pseudomonadota</taxon>
        <taxon>Betaproteobacteria</taxon>
        <taxon>Burkholderiales</taxon>
        <taxon>Burkholderiaceae</taxon>
        <taxon>Paraburkholderia</taxon>
    </lineage>
</organism>
<proteinExistence type="predicted"/>
<evidence type="ECO:0000313" key="1">
    <source>
        <dbReference type="EMBL" id="AUT76613.1"/>
    </source>
</evidence>
<dbReference type="EMBL" id="CP026109">
    <property type="protein sequence ID" value="AUT76613.1"/>
    <property type="molecule type" value="Genomic_DNA"/>
</dbReference>
<dbReference type="AlphaFoldDB" id="A0AAN1MRA2"/>
<name>A0AAN1MRA2_9BURK</name>
<evidence type="ECO:0000313" key="2">
    <source>
        <dbReference type="Proteomes" id="UP000236649"/>
    </source>
</evidence>
<dbReference type="KEGG" id="phs:C2L64_51740"/>
<sequence length="108" mass="11400">MNGRTSGARAADLAAIRNWANGDQPPGAVPRMYYVSAFASPSSSHRQPGTARGDAVRILANRVGCSVTSPRIGSDRIGSNQYESSRSVTVPELSGCSYTPQGKSSWLI</sequence>